<reference evidence="1" key="1">
    <citation type="submission" date="2023-06" db="EMBL/GenBank/DDBJ databases">
        <title>Genome-scale phylogeny and comparative genomics of the fungal order Sordariales.</title>
        <authorList>
            <consortium name="Lawrence Berkeley National Laboratory"/>
            <person name="Hensen N."/>
            <person name="Bonometti L."/>
            <person name="Westerberg I."/>
            <person name="Brannstrom I.O."/>
            <person name="Guillou S."/>
            <person name="Cros-Aarteil S."/>
            <person name="Calhoun S."/>
            <person name="Haridas S."/>
            <person name="Kuo A."/>
            <person name="Mondo S."/>
            <person name="Pangilinan J."/>
            <person name="Riley R."/>
            <person name="Labutti K."/>
            <person name="Andreopoulos B."/>
            <person name="Lipzen A."/>
            <person name="Chen C."/>
            <person name="Yanf M."/>
            <person name="Daum C."/>
            <person name="Ng V."/>
            <person name="Clum A."/>
            <person name="Steindorff A."/>
            <person name="Ohm R."/>
            <person name="Martin F."/>
            <person name="Silar P."/>
            <person name="Natvig D."/>
            <person name="Lalanne C."/>
            <person name="Gautier V."/>
            <person name="Ament-Velasquez S.L."/>
            <person name="Kruys A."/>
            <person name="Hutchinson M.I."/>
            <person name="Powell A.J."/>
            <person name="Barry K."/>
            <person name="Miller A.N."/>
            <person name="Grigoriev I.V."/>
            <person name="Debuchy R."/>
            <person name="Gladieux P."/>
            <person name="Thoren M.H."/>
            <person name="Johannesson H."/>
        </authorList>
    </citation>
    <scope>NUCLEOTIDE SEQUENCE</scope>
    <source>
        <strain evidence="1">SMH2532-1</strain>
    </source>
</reference>
<sequence>MSAAGIPASFFFSGQPVWTAALPPKSNLTQVKPSQTKPNLLRERWRGKTAALLPKSNLTQVKPSQTEPNLLRERSRGKTAALLPKSILTQVIIFH</sequence>
<evidence type="ECO:0000313" key="1">
    <source>
        <dbReference type="EMBL" id="KAK0655343.1"/>
    </source>
</evidence>
<comment type="caution">
    <text evidence="1">The sequence shown here is derived from an EMBL/GenBank/DDBJ whole genome shotgun (WGS) entry which is preliminary data.</text>
</comment>
<organism evidence="1 2">
    <name type="scientific">Cercophora newfieldiana</name>
    <dbReference type="NCBI Taxonomy" id="92897"/>
    <lineage>
        <taxon>Eukaryota</taxon>
        <taxon>Fungi</taxon>
        <taxon>Dikarya</taxon>
        <taxon>Ascomycota</taxon>
        <taxon>Pezizomycotina</taxon>
        <taxon>Sordariomycetes</taxon>
        <taxon>Sordariomycetidae</taxon>
        <taxon>Sordariales</taxon>
        <taxon>Lasiosphaeriaceae</taxon>
        <taxon>Cercophora</taxon>
    </lineage>
</organism>
<evidence type="ECO:0000313" key="2">
    <source>
        <dbReference type="Proteomes" id="UP001174936"/>
    </source>
</evidence>
<dbReference type="Proteomes" id="UP001174936">
    <property type="component" value="Unassembled WGS sequence"/>
</dbReference>
<dbReference type="EMBL" id="JAULSV010000001">
    <property type="protein sequence ID" value="KAK0655343.1"/>
    <property type="molecule type" value="Genomic_DNA"/>
</dbReference>
<name>A0AA40CZV4_9PEZI</name>
<keyword evidence="2" id="KW-1185">Reference proteome</keyword>
<protein>
    <submittedName>
        <fullName evidence="1">Uncharacterized protein</fullName>
    </submittedName>
</protein>
<gene>
    <name evidence="1" type="ORF">B0T16DRAFT_396745</name>
</gene>
<accession>A0AA40CZV4</accession>
<dbReference type="AlphaFoldDB" id="A0AA40CZV4"/>
<proteinExistence type="predicted"/>